<dbReference type="SUPFAM" id="SSF49899">
    <property type="entry name" value="Concanavalin A-like lectins/glucanases"/>
    <property type="match status" value="1"/>
</dbReference>
<dbReference type="InterPro" id="IPR013320">
    <property type="entry name" value="ConA-like_dom_sf"/>
</dbReference>
<name>A0ABD1KND5_9TELE</name>
<keyword evidence="2" id="KW-0677">Repeat</keyword>
<dbReference type="Gene3D" id="2.60.120.200">
    <property type="match status" value="1"/>
</dbReference>
<feature type="region of interest" description="Disordered" evidence="5">
    <location>
        <begin position="54"/>
        <end position="90"/>
    </location>
</feature>
<dbReference type="Pfam" id="PF13385">
    <property type="entry name" value="Laminin_G_3"/>
    <property type="match status" value="1"/>
</dbReference>
<evidence type="ECO:0000256" key="1">
    <source>
        <dbReference type="ARBA" id="ARBA00022729"/>
    </source>
</evidence>
<dbReference type="SMART" id="SM00560">
    <property type="entry name" value="LamGL"/>
    <property type="match status" value="1"/>
</dbReference>
<protein>
    <recommendedName>
        <fullName evidence="11">Pappalysin-1-like</fullName>
    </recommendedName>
</protein>
<dbReference type="Pfam" id="PF00066">
    <property type="entry name" value="Notch"/>
    <property type="match status" value="1"/>
</dbReference>
<gene>
    <name evidence="9" type="ORF">ACEWY4_004717</name>
</gene>
<comment type="caution">
    <text evidence="9">The sequence shown here is derived from an EMBL/GenBank/DDBJ whole genome shotgun (WGS) entry which is preliminary data.</text>
</comment>
<evidence type="ECO:0000256" key="5">
    <source>
        <dbReference type="SAM" id="MobiDB-lite"/>
    </source>
</evidence>
<proteinExistence type="predicted"/>
<keyword evidence="3" id="KW-1015">Disulfide bond</keyword>
<evidence type="ECO:0000313" key="10">
    <source>
        <dbReference type="Proteomes" id="UP001591681"/>
    </source>
</evidence>
<reference evidence="9 10" key="1">
    <citation type="submission" date="2024-09" db="EMBL/GenBank/DDBJ databases">
        <title>A chromosome-level genome assembly of Gray's grenadier anchovy, Coilia grayii.</title>
        <authorList>
            <person name="Fu Z."/>
        </authorList>
    </citation>
    <scope>NUCLEOTIDE SEQUENCE [LARGE SCALE GENOMIC DNA]</scope>
    <source>
        <strain evidence="9">G4</strain>
        <tissue evidence="9">Muscle</tissue>
    </source>
</reference>
<evidence type="ECO:0000313" key="9">
    <source>
        <dbReference type="EMBL" id="KAL2100323.1"/>
    </source>
</evidence>
<evidence type="ECO:0000259" key="8">
    <source>
        <dbReference type="SMART" id="SM00560"/>
    </source>
</evidence>
<dbReference type="PANTHER" id="PTHR46130:SF2">
    <property type="entry name" value="PAPPALYSIN-1"/>
    <property type="match status" value="1"/>
</dbReference>
<organism evidence="9 10">
    <name type="scientific">Coilia grayii</name>
    <name type="common">Gray's grenadier anchovy</name>
    <dbReference type="NCBI Taxonomy" id="363190"/>
    <lineage>
        <taxon>Eukaryota</taxon>
        <taxon>Metazoa</taxon>
        <taxon>Chordata</taxon>
        <taxon>Craniata</taxon>
        <taxon>Vertebrata</taxon>
        <taxon>Euteleostomi</taxon>
        <taxon>Actinopterygii</taxon>
        <taxon>Neopterygii</taxon>
        <taxon>Teleostei</taxon>
        <taxon>Clupei</taxon>
        <taxon>Clupeiformes</taxon>
        <taxon>Clupeoidei</taxon>
        <taxon>Engraulidae</taxon>
        <taxon>Coilinae</taxon>
        <taxon>Coilia</taxon>
    </lineage>
</organism>
<evidence type="ECO:0000256" key="2">
    <source>
        <dbReference type="ARBA" id="ARBA00022737"/>
    </source>
</evidence>
<dbReference type="Proteomes" id="UP001591681">
    <property type="component" value="Unassembled WGS sequence"/>
</dbReference>
<feature type="compositionally biased region" description="Gly residues" evidence="5">
    <location>
        <begin position="308"/>
        <end position="317"/>
    </location>
</feature>
<keyword evidence="1 6" id="KW-0732">Signal</keyword>
<accession>A0ABD1KND5</accession>
<feature type="domain" description="LNR" evidence="7">
    <location>
        <begin position="399"/>
        <end position="441"/>
    </location>
</feature>
<feature type="chain" id="PRO_5044812200" description="Pappalysin-1-like" evidence="6">
    <location>
        <begin position="25"/>
        <end position="617"/>
    </location>
</feature>
<feature type="domain" description="LNR" evidence="7">
    <location>
        <begin position="442"/>
        <end position="474"/>
    </location>
</feature>
<evidence type="ECO:0000256" key="4">
    <source>
        <dbReference type="ARBA" id="ARBA00023180"/>
    </source>
</evidence>
<feature type="signal peptide" evidence="6">
    <location>
        <begin position="1"/>
        <end position="24"/>
    </location>
</feature>
<evidence type="ECO:0000256" key="6">
    <source>
        <dbReference type="SAM" id="SignalP"/>
    </source>
</evidence>
<dbReference type="AlphaFoldDB" id="A0ABD1KND5"/>
<dbReference type="Gene3D" id="3.30.300.320">
    <property type="match status" value="1"/>
</dbReference>
<evidence type="ECO:0000259" key="7">
    <source>
        <dbReference type="SMART" id="SM00004"/>
    </source>
</evidence>
<dbReference type="InterPro" id="IPR043543">
    <property type="entry name" value="PAPPA/PAPPA2"/>
</dbReference>
<dbReference type="PANTHER" id="PTHR46130">
    <property type="entry name" value="LAMGL DOMAIN-CONTAINING PROTEIN"/>
    <property type="match status" value="1"/>
</dbReference>
<keyword evidence="4" id="KW-0325">Glycoprotein</keyword>
<dbReference type="InterPro" id="IPR006558">
    <property type="entry name" value="LamG-like"/>
</dbReference>
<keyword evidence="10" id="KW-1185">Reference proteome</keyword>
<dbReference type="FunFam" id="2.60.120.200:FF:000097">
    <property type="entry name" value="Pappalysin 1"/>
    <property type="match status" value="1"/>
</dbReference>
<dbReference type="InterPro" id="IPR000800">
    <property type="entry name" value="Notch_dom"/>
</dbReference>
<evidence type="ECO:0008006" key="11">
    <source>
        <dbReference type="Google" id="ProtNLM"/>
    </source>
</evidence>
<evidence type="ECO:0000256" key="3">
    <source>
        <dbReference type="ARBA" id="ARBA00023157"/>
    </source>
</evidence>
<dbReference type="EMBL" id="JBHFQA010000004">
    <property type="protein sequence ID" value="KAL2100323.1"/>
    <property type="molecule type" value="Genomic_DNA"/>
</dbReference>
<sequence>MKVWSFLPWLPCLVILILCFGSECGTVWRKGRSKRELVRIRDAKATFPGACATRLPRGKRSLPGLDRRLPRQRRRSSQAEESSSGRGKAVYFTGRGDQLRLKPGVEIPRGNFTLEMWVKPEGGQRSPTVIAGLFDKCFYASSDRGWLLGVKAVSEQGNRDPRFFFSLKTDRAHKVTSIHANARYMPNHWAHVAVTYDGLYMKLFVNSAQVAVSREQSGDVFSPLTKKCKVLMVGGNALNQNYRGAVERVSLWRYARSQKDINRDMHGHPDTPEDLPHLVIRENFEHPARKWLSVKDGSFPQPDEGPRAGMGGAGGGSLDTTLEPPSCGQTMCDNVEVVTNYNRYWSFRQPKVVRYRVVNIFDDDRRKPTVTDQQINLQHQHLNDAFSMYNITWQLSVLNVTNSSLRHRLVLANCDISKVGDEECDLECNHTLTGYDAGYCRSQRSRCPQHKQGNGECDPECNWETHFYDGGDCCNPNVTDVTKTCFNPGSPHRALGKVWNAIPFPIVGVSGRHPRDVFYSEQHSGSRASNRAGSSPEESFSGLFGHMVFYGDQHHIRSGWLVLIRTVLPRGGSKPGLRLCFSIPGVNGMGWNGMEWLFKSSVGGPPLGSARLGRCVW</sequence>
<dbReference type="SMART" id="SM00004">
    <property type="entry name" value="NL"/>
    <property type="match status" value="2"/>
</dbReference>
<feature type="domain" description="LamG-like jellyroll fold" evidence="8">
    <location>
        <begin position="110"/>
        <end position="259"/>
    </location>
</feature>
<feature type="region of interest" description="Disordered" evidence="5">
    <location>
        <begin position="294"/>
        <end position="320"/>
    </location>
</feature>